<evidence type="ECO:0000313" key="1">
    <source>
        <dbReference type="EMBL" id="AVE15072.1"/>
    </source>
</evidence>
<reference evidence="1" key="1">
    <citation type="submission" date="2017-11" db="EMBL/GenBank/DDBJ databases">
        <authorList>
            <person name="Han C.G."/>
        </authorList>
    </citation>
    <scope>NUCLEOTIDE SEQUENCE</scope>
</reference>
<organism evidence="1">
    <name type="scientific">Pseudocercospora mori</name>
    <dbReference type="NCBI Taxonomy" id="1341201"/>
    <lineage>
        <taxon>Eukaryota</taxon>
        <taxon>Fungi</taxon>
        <taxon>Dikarya</taxon>
        <taxon>Ascomycota</taxon>
        <taxon>Pezizomycotina</taxon>
        <taxon>Dothideomycetes</taxon>
        <taxon>Dothideomycetidae</taxon>
        <taxon>Mycosphaerellales</taxon>
        <taxon>Mycosphaerellaceae</taxon>
        <taxon>Pseudocercospora</taxon>
    </lineage>
</organism>
<name>A0A2L1K2L3_9PEZI</name>
<gene>
    <name evidence="1" type="primary">orf135</name>
</gene>
<keyword evidence="1" id="KW-0496">Mitochondrion</keyword>
<protein>
    <submittedName>
        <fullName evidence="1">Uncharacterized protein</fullName>
    </submittedName>
</protein>
<dbReference type="GeneID" id="36276747"/>
<dbReference type="EMBL" id="MG543071">
    <property type="protein sequence ID" value="AVE15072.1"/>
    <property type="molecule type" value="Genomic_DNA"/>
</dbReference>
<proteinExistence type="predicted"/>
<dbReference type="RefSeq" id="YP_009469562.1">
    <property type="nucleotide sequence ID" value="NC_037198.1"/>
</dbReference>
<dbReference type="AlphaFoldDB" id="A0A2L1K2L3"/>
<sequence length="135" mass="15877">MENSLHQLFITMDEFFVTMEQSREEAISAICHNIPPSLRPSTLLDDNSYLFLGIILSRLQSMRNRKPYHVYYYMLWNWLLWTATSTKAAISGVIPVTRIIPVKHIFAITPLALFPREETTYDHLVTTDFYWCVLF</sequence>
<geneLocation type="mitochondrion" evidence="1"/>
<accession>A0A2L1K2L3</accession>